<dbReference type="InterPro" id="IPR015424">
    <property type="entry name" value="PyrdxlP-dep_Trfase"/>
</dbReference>
<dbReference type="PANTHER" id="PTHR30244:SF30">
    <property type="entry name" value="BLR5990 PROTEIN"/>
    <property type="match status" value="1"/>
</dbReference>
<dbReference type="Gene3D" id="3.40.640.10">
    <property type="entry name" value="Type I PLP-dependent aspartate aminotransferase-like (Major domain)"/>
    <property type="match status" value="1"/>
</dbReference>
<dbReference type="Pfam" id="PF01041">
    <property type="entry name" value="DegT_DnrJ_EryC1"/>
    <property type="match status" value="1"/>
</dbReference>
<dbReference type="GO" id="GO:0030170">
    <property type="term" value="F:pyridoxal phosphate binding"/>
    <property type="evidence" value="ECO:0007669"/>
    <property type="project" value="TreeGrafter"/>
</dbReference>
<dbReference type="GO" id="GO:0008483">
    <property type="term" value="F:transaminase activity"/>
    <property type="evidence" value="ECO:0007669"/>
    <property type="project" value="TreeGrafter"/>
</dbReference>
<proteinExistence type="predicted"/>
<dbReference type="PANTHER" id="PTHR30244">
    <property type="entry name" value="TRANSAMINASE"/>
    <property type="match status" value="1"/>
</dbReference>
<reference evidence="1" key="1">
    <citation type="journal article" date="2015" name="Nature">
        <title>Complex archaea that bridge the gap between prokaryotes and eukaryotes.</title>
        <authorList>
            <person name="Spang A."/>
            <person name="Saw J.H."/>
            <person name="Jorgensen S.L."/>
            <person name="Zaremba-Niedzwiedzka K."/>
            <person name="Martijn J."/>
            <person name="Lind A.E."/>
            <person name="van Eijk R."/>
            <person name="Schleper C."/>
            <person name="Guy L."/>
            <person name="Ettema T.J."/>
        </authorList>
    </citation>
    <scope>NUCLEOTIDE SEQUENCE</scope>
</reference>
<dbReference type="GO" id="GO:0000271">
    <property type="term" value="P:polysaccharide biosynthetic process"/>
    <property type="evidence" value="ECO:0007669"/>
    <property type="project" value="TreeGrafter"/>
</dbReference>
<dbReference type="AlphaFoldDB" id="A0A0F9WBL6"/>
<dbReference type="InterPro" id="IPR000653">
    <property type="entry name" value="DegT/StrS_aminotransferase"/>
</dbReference>
<dbReference type="InterPro" id="IPR015421">
    <property type="entry name" value="PyrdxlP-dep_Trfase_major"/>
</dbReference>
<sequence length="388" mass="42206">MFDPLIAFIRDQYQTNDPIPLHAPTFGGNERIYVDETITSTFVSSVGRFVDRFEADMASYTGSPRAVAVMNGTAGLHMALMLAGVARDEYVITQALTFVATCNAISYCGATPIFVDVDHDTMGLSPTALEAWLEQHADQSDDGLCRYKADGKVIRACVPMHSFGHPVHLHELVRVCKTWGLVLVEDAAESLGSTYHGQHTGTFGAIGVASFNGNKTITTGGGGMILCSEALGNRAKHLTTTAKKPHSFEYVHDAVGYNFRMPNLNAALGCAQLEQLPGFVAAKRALAAAYRSFFADSSLSFFSEPSGCESNYWLNAVICSDRAERDRMLEATNSAGIMTRPIWALMTRLPMYDTAPRSDELTQSNWFEDRVVNLPSSVIPGLIPDKAP</sequence>
<dbReference type="NCBIfam" id="TIGR04181">
    <property type="entry name" value="NHT_00031"/>
    <property type="match status" value="1"/>
</dbReference>
<evidence type="ECO:0008006" key="2">
    <source>
        <dbReference type="Google" id="ProtNLM"/>
    </source>
</evidence>
<gene>
    <name evidence="1" type="ORF">LCGC14_0379210</name>
</gene>
<dbReference type="SUPFAM" id="SSF53383">
    <property type="entry name" value="PLP-dependent transferases"/>
    <property type="match status" value="1"/>
</dbReference>
<protein>
    <recommendedName>
        <fullName evidence="2">Aminotransferase DegT</fullName>
    </recommendedName>
</protein>
<name>A0A0F9WBL6_9ZZZZ</name>
<evidence type="ECO:0000313" key="1">
    <source>
        <dbReference type="EMBL" id="KKN75568.1"/>
    </source>
</evidence>
<accession>A0A0F9WBL6</accession>
<dbReference type="CDD" id="cd00616">
    <property type="entry name" value="AHBA_syn"/>
    <property type="match status" value="1"/>
</dbReference>
<dbReference type="InterPro" id="IPR026385">
    <property type="entry name" value="LegC-like"/>
</dbReference>
<comment type="caution">
    <text evidence="1">The sequence shown here is derived from an EMBL/GenBank/DDBJ whole genome shotgun (WGS) entry which is preliminary data.</text>
</comment>
<organism evidence="1">
    <name type="scientific">marine sediment metagenome</name>
    <dbReference type="NCBI Taxonomy" id="412755"/>
    <lineage>
        <taxon>unclassified sequences</taxon>
        <taxon>metagenomes</taxon>
        <taxon>ecological metagenomes</taxon>
    </lineage>
</organism>
<dbReference type="EMBL" id="LAZR01000307">
    <property type="protein sequence ID" value="KKN75568.1"/>
    <property type="molecule type" value="Genomic_DNA"/>
</dbReference>
<dbReference type="PIRSF" id="PIRSF000390">
    <property type="entry name" value="PLP_StrS"/>
    <property type="match status" value="1"/>
</dbReference>